<feature type="region of interest" description="Disordered" evidence="10">
    <location>
        <begin position="99"/>
        <end position="128"/>
    </location>
</feature>
<feature type="region of interest" description="Disordered" evidence="10">
    <location>
        <begin position="1"/>
        <end position="31"/>
    </location>
</feature>
<name>A0A8D0EYE6_STROC</name>
<dbReference type="GO" id="GO:0005829">
    <property type="term" value="C:cytosol"/>
    <property type="evidence" value="ECO:0007669"/>
    <property type="project" value="UniProtKB-SubCell"/>
</dbReference>
<comment type="subcellular location">
    <subcellularLocation>
        <location evidence="2">Cytoplasm</location>
        <location evidence="2">Cytosol</location>
    </subcellularLocation>
    <subcellularLocation>
        <location evidence="1 9">Nucleus</location>
    </subcellularLocation>
</comment>
<organism evidence="11 12">
    <name type="scientific">Strix occidentalis caurina</name>
    <name type="common">northern spotted owl</name>
    <dbReference type="NCBI Taxonomy" id="311401"/>
    <lineage>
        <taxon>Eukaryota</taxon>
        <taxon>Metazoa</taxon>
        <taxon>Chordata</taxon>
        <taxon>Craniata</taxon>
        <taxon>Vertebrata</taxon>
        <taxon>Euteleostomi</taxon>
        <taxon>Archelosauria</taxon>
        <taxon>Archosauria</taxon>
        <taxon>Dinosauria</taxon>
        <taxon>Saurischia</taxon>
        <taxon>Theropoda</taxon>
        <taxon>Coelurosauria</taxon>
        <taxon>Aves</taxon>
        <taxon>Neognathae</taxon>
        <taxon>Neoaves</taxon>
        <taxon>Telluraves</taxon>
        <taxon>Strigiformes</taxon>
        <taxon>Strigidae</taxon>
        <taxon>Strix</taxon>
    </lineage>
</organism>
<dbReference type="PANTHER" id="PTHR12777">
    <property type="entry name" value="SMALL NUCLEAR RIBONUCLEOPROTEIN SM D2"/>
    <property type="match status" value="1"/>
</dbReference>
<evidence type="ECO:0000313" key="12">
    <source>
        <dbReference type="Proteomes" id="UP000694551"/>
    </source>
</evidence>
<keyword evidence="12" id="KW-1185">Reference proteome</keyword>
<reference evidence="11" key="1">
    <citation type="submission" date="2025-08" db="UniProtKB">
        <authorList>
            <consortium name="Ensembl"/>
        </authorList>
    </citation>
    <scope>IDENTIFICATION</scope>
</reference>
<sequence length="128" mass="13884">MSLLNKPKSEMTPEELQKREEEEFNTGPLSVLTQSVKNNTQVLINCRNNKKLLGRVKAFDRSVSVSPKCPRGGPRGSWRPAGLSQPALGCARGLPARLCPRSLHQGPPRSPGPSWVTPRSPPCPAPAP</sequence>
<feature type="compositionally biased region" description="Basic and acidic residues" evidence="10">
    <location>
        <begin position="7"/>
        <end position="21"/>
    </location>
</feature>
<evidence type="ECO:0000256" key="8">
    <source>
        <dbReference type="ARBA" id="ARBA00023274"/>
    </source>
</evidence>
<keyword evidence="6 9" id="KW-0508">mRNA splicing</keyword>
<dbReference type="Ensembl" id="ENSSOCT00000007303.1">
    <property type="protein sequence ID" value="ENSSOCP00000007126.1"/>
    <property type="gene ID" value="ENSSOCG00000005476.1"/>
</dbReference>
<keyword evidence="5 9" id="KW-0507">mRNA processing</keyword>
<evidence type="ECO:0000256" key="2">
    <source>
        <dbReference type="ARBA" id="ARBA00004514"/>
    </source>
</evidence>
<evidence type="ECO:0000256" key="6">
    <source>
        <dbReference type="ARBA" id="ARBA00023187"/>
    </source>
</evidence>
<accession>A0A8D0EYE6</accession>
<dbReference type="Gene3D" id="2.30.30.100">
    <property type="match status" value="1"/>
</dbReference>
<dbReference type="SUPFAM" id="SSF50182">
    <property type="entry name" value="Sm-like ribonucleoproteins"/>
    <property type="match status" value="1"/>
</dbReference>
<dbReference type="InterPro" id="IPR027248">
    <property type="entry name" value="Sm_D2"/>
</dbReference>
<dbReference type="GO" id="GO:0030532">
    <property type="term" value="C:small nuclear ribonucleoprotein complex"/>
    <property type="evidence" value="ECO:0007669"/>
    <property type="project" value="InterPro"/>
</dbReference>
<comment type="similarity">
    <text evidence="3 9">Belongs to the snRNP core protein family.</text>
</comment>
<evidence type="ECO:0000256" key="10">
    <source>
        <dbReference type="SAM" id="MobiDB-lite"/>
    </source>
</evidence>
<keyword evidence="8 9" id="KW-0687">Ribonucleoprotein</keyword>
<keyword evidence="7 9" id="KW-0539">Nucleus</keyword>
<feature type="compositionally biased region" description="Pro residues" evidence="10">
    <location>
        <begin position="119"/>
        <end position="128"/>
    </location>
</feature>
<evidence type="ECO:0000256" key="1">
    <source>
        <dbReference type="ARBA" id="ARBA00004123"/>
    </source>
</evidence>
<evidence type="ECO:0000256" key="3">
    <source>
        <dbReference type="ARBA" id="ARBA00008146"/>
    </source>
</evidence>
<evidence type="ECO:0000313" key="11">
    <source>
        <dbReference type="Ensembl" id="ENSSOCP00000007126.1"/>
    </source>
</evidence>
<dbReference type="InterPro" id="IPR010920">
    <property type="entry name" value="LSM_dom_sf"/>
</dbReference>
<dbReference type="AlphaFoldDB" id="A0A8D0EYE6"/>
<proteinExistence type="inferred from homology"/>
<dbReference type="GO" id="GO:0006397">
    <property type="term" value="P:mRNA processing"/>
    <property type="evidence" value="ECO:0007669"/>
    <property type="project" value="UniProtKB-KW"/>
</dbReference>
<protein>
    <recommendedName>
        <fullName evidence="9">Small nuclear ribonucleoprotein Sm D2</fullName>
        <shortName evidence="9">Sm-D2</shortName>
    </recommendedName>
    <alternativeName>
        <fullName evidence="9">snRNP core protein D2</fullName>
    </alternativeName>
</protein>
<evidence type="ECO:0000256" key="5">
    <source>
        <dbReference type="ARBA" id="ARBA00022664"/>
    </source>
</evidence>
<keyword evidence="4" id="KW-0963">Cytoplasm</keyword>
<dbReference type="Proteomes" id="UP000694551">
    <property type="component" value="Unplaced"/>
</dbReference>
<evidence type="ECO:0000256" key="7">
    <source>
        <dbReference type="ARBA" id="ARBA00023242"/>
    </source>
</evidence>
<evidence type="ECO:0000256" key="9">
    <source>
        <dbReference type="RuleBase" id="RU365051"/>
    </source>
</evidence>
<reference evidence="11" key="2">
    <citation type="submission" date="2025-09" db="UniProtKB">
        <authorList>
            <consortium name="Ensembl"/>
        </authorList>
    </citation>
    <scope>IDENTIFICATION</scope>
</reference>
<dbReference type="GO" id="GO:0008380">
    <property type="term" value="P:RNA splicing"/>
    <property type="evidence" value="ECO:0007669"/>
    <property type="project" value="UniProtKB-KW"/>
</dbReference>
<evidence type="ECO:0000256" key="4">
    <source>
        <dbReference type="ARBA" id="ARBA00022490"/>
    </source>
</evidence>